<dbReference type="Proteomes" id="UP001140511">
    <property type="component" value="Unassembled WGS sequence"/>
</dbReference>
<dbReference type="RefSeq" id="XP_056029152.1">
    <property type="nucleotide sequence ID" value="XM_056172294.1"/>
</dbReference>
<name>A0A9W9BIE1_9HYPO</name>
<organism evidence="2 3">
    <name type="scientific">Trichoderma breve</name>
    <dbReference type="NCBI Taxonomy" id="2034170"/>
    <lineage>
        <taxon>Eukaryota</taxon>
        <taxon>Fungi</taxon>
        <taxon>Dikarya</taxon>
        <taxon>Ascomycota</taxon>
        <taxon>Pezizomycotina</taxon>
        <taxon>Sordariomycetes</taxon>
        <taxon>Hypocreomycetidae</taxon>
        <taxon>Hypocreales</taxon>
        <taxon>Hypocreaceae</taxon>
        <taxon>Trichoderma</taxon>
    </lineage>
</organism>
<gene>
    <name evidence="2" type="ORF">T069G_05084</name>
</gene>
<feature type="region of interest" description="Disordered" evidence="1">
    <location>
        <begin position="26"/>
        <end position="53"/>
    </location>
</feature>
<evidence type="ECO:0000313" key="3">
    <source>
        <dbReference type="Proteomes" id="UP001140511"/>
    </source>
</evidence>
<dbReference type="AlphaFoldDB" id="A0A9W9BIE1"/>
<evidence type="ECO:0000256" key="1">
    <source>
        <dbReference type="SAM" id="MobiDB-lite"/>
    </source>
</evidence>
<reference evidence="2" key="1">
    <citation type="submission" date="2022-09" db="EMBL/GenBank/DDBJ databases">
        <title>Chromosome-level assembly of Trichoderma breve T069, a fungus used in development of biopesticide product.</title>
        <authorList>
            <person name="Lin R."/>
            <person name="Liu T."/>
        </authorList>
    </citation>
    <scope>NUCLEOTIDE SEQUENCE</scope>
    <source>
        <strain evidence="2">T069</strain>
    </source>
</reference>
<protein>
    <submittedName>
        <fullName evidence="2">Uncharacterized protein</fullName>
    </submittedName>
</protein>
<comment type="caution">
    <text evidence="2">The sequence shown here is derived from an EMBL/GenBank/DDBJ whole genome shotgun (WGS) entry which is preliminary data.</text>
</comment>
<keyword evidence="3" id="KW-1185">Reference proteome</keyword>
<dbReference type="GeneID" id="80866982"/>
<proteinExistence type="predicted"/>
<accession>A0A9W9BIE1</accession>
<sequence>MAMAGMGEMAIESQFALEAAEDLCQQRGKSSRVEADRIRSDQDEMATKSPQDMVRESALLQADGGARWADSNANEHATNVAGGKQARLGAGALHFYNGSVLAALAKYKAQILPVTATPRAVNLWNPTAAGGLDAPEACRRSHNQTWKWKRRLKQHEQRATSDWRKRDSCMYSVLLMDPQNETSPVRYAPSLQLSAMHAARYSYPGQRQTAGHMLRTRYLRALELVAGH</sequence>
<evidence type="ECO:0000313" key="2">
    <source>
        <dbReference type="EMBL" id="KAJ4860096.1"/>
    </source>
</evidence>
<feature type="compositionally biased region" description="Basic and acidic residues" evidence="1">
    <location>
        <begin position="31"/>
        <end position="46"/>
    </location>
</feature>
<dbReference type="EMBL" id="JAOPEN010000003">
    <property type="protein sequence ID" value="KAJ4860096.1"/>
    <property type="molecule type" value="Genomic_DNA"/>
</dbReference>